<evidence type="ECO:0000256" key="2">
    <source>
        <dbReference type="ARBA" id="ARBA00022821"/>
    </source>
</evidence>
<dbReference type="GO" id="GO:0006952">
    <property type="term" value="P:defense response"/>
    <property type="evidence" value="ECO:0007669"/>
    <property type="project" value="UniProtKB-KW"/>
</dbReference>
<evidence type="ECO:0000313" key="5">
    <source>
        <dbReference type="Proteomes" id="UP001280121"/>
    </source>
</evidence>
<dbReference type="SUPFAM" id="SSF52058">
    <property type="entry name" value="L domain-like"/>
    <property type="match status" value="1"/>
</dbReference>
<feature type="domain" description="Disease resistance R13L4/SHOC-2-like LRR" evidence="3">
    <location>
        <begin position="2"/>
        <end position="151"/>
    </location>
</feature>
<dbReference type="Gene3D" id="3.80.10.10">
    <property type="entry name" value="Ribonuclease Inhibitor"/>
    <property type="match status" value="1"/>
</dbReference>
<organism evidence="4 5">
    <name type="scientific">Dipteronia dyeriana</name>
    <dbReference type="NCBI Taxonomy" id="168575"/>
    <lineage>
        <taxon>Eukaryota</taxon>
        <taxon>Viridiplantae</taxon>
        <taxon>Streptophyta</taxon>
        <taxon>Embryophyta</taxon>
        <taxon>Tracheophyta</taxon>
        <taxon>Spermatophyta</taxon>
        <taxon>Magnoliopsida</taxon>
        <taxon>eudicotyledons</taxon>
        <taxon>Gunneridae</taxon>
        <taxon>Pentapetalae</taxon>
        <taxon>rosids</taxon>
        <taxon>malvids</taxon>
        <taxon>Sapindales</taxon>
        <taxon>Sapindaceae</taxon>
        <taxon>Hippocastanoideae</taxon>
        <taxon>Acereae</taxon>
        <taxon>Dipteronia</taxon>
    </lineage>
</organism>
<dbReference type="InterPro" id="IPR032675">
    <property type="entry name" value="LRR_dom_sf"/>
</dbReference>
<keyword evidence="5" id="KW-1185">Reference proteome</keyword>
<keyword evidence="1" id="KW-0677">Repeat</keyword>
<keyword evidence="2" id="KW-0611">Plant defense</keyword>
<protein>
    <recommendedName>
        <fullName evidence="3">Disease resistance R13L4/SHOC-2-like LRR domain-containing protein</fullName>
    </recommendedName>
</protein>
<dbReference type="PANTHER" id="PTHR36766">
    <property type="entry name" value="PLANT BROAD-SPECTRUM MILDEW RESISTANCE PROTEIN RPW8"/>
    <property type="match status" value="1"/>
</dbReference>
<name>A0AAD9TVH0_9ROSI</name>
<dbReference type="EMBL" id="JANJYI010000007">
    <property type="protein sequence ID" value="KAK2642550.1"/>
    <property type="molecule type" value="Genomic_DNA"/>
</dbReference>
<evidence type="ECO:0000256" key="1">
    <source>
        <dbReference type="ARBA" id="ARBA00022737"/>
    </source>
</evidence>
<dbReference type="AlphaFoldDB" id="A0AAD9TVH0"/>
<dbReference type="InterPro" id="IPR055414">
    <property type="entry name" value="LRR_R13L4/SHOC2-like"/>
</dbReference>
<comment type="caution">
    <text evidence="4">The sequence shown here is derived from an EMBL/GenBank/DDBJ whole genome shotgun (WGS) entry which is preliminary data.</text>
</comment>
<evidence type="ECO:0000259" key="3">
    <source>
        <dbReference type="Pfam" id="PF23598"/>
    </source>
</evidence>
<dbReference type="Proteomes" id="UP001280121">
    <property type="component" value="Unassembled WGS sequence"/>
</dbReference>
<evidence type="ECO:0000313" key="4">
    <source>
        <dbReference type="EMBL" id="KAK2642550.1"/>
    </source>
</evidence>
<accession>A0AAD9TVH0</accession>
<reference evidence="4" key="1">
    <citation type="journal article" date="2023" name="Plant J.">
        <title>Genome sequences and population genomics provide insights into the demographic history, inbreeding, and mutation load of two 'living fossil' tree species of Dipteronia.</title>
        <authorList>
            <person name="Feng Y."/>
            <person name="Comes H.P."/>
            <person name="Chen J."/>
            <person name="Zhu S."/>
            <person name="Lu R."/>
            <person name="Zhang X."/>
            <person name="Li P."/>
            <person name="Qiu J."/>
            <person name="Olsen K.M."/>
            <person name="Qiu Y."/>
        </authorList>
    </citation>
    <scope>NUCLEOTIDE SEQUENCE</scope>
    <source>
        <strain evidence="4">KIB01</strain>
    </source>
</reference>
<gene>
    <name evidence="4" type="ORF">Ddye_024313</name>
</gene>
<sequence>MLKRLETLLLGGCKELEELPREVKQLVNLRMLVLTSKQKQLLDNGIGCLTSLRCLVIGSCCNLEKLFNDTDNLKSLRTLIIGNCPNLASLPQGVKNLSSLEKLMFFNSKKTSELESLLYQNNQHLRSLVPHLRMLCIDGFPNFQQLPPWLRDPDNVLDRLAIKNCPDFNELPMEPQKIFKSLQHLEISNCPKLSSLPKDMHLTALRELKVRNCPTLTKICKQGQVKIPRIELDGKVIDLKQLQ</sequence>
<dbReference type="PANTHER" id="PTHR36766:SF70">
    <property type="entry name" value="DISEASE RESISTANCE PROTEIN RGA4"/>
    <property type="match status" value="1"/>
</dbReference>
<dbReference type="Pfam" id="PF23598">
    <property type="entry name" value="LRR_14"/>
    <property type="match status" value="1"/>
</dbReference>
<proteinExistence type="predicted"/>